<dbReference type="GO" id="GO:0004022">
    <property type="term" value="F:alcohol dehydrogenase (NAD+) activity"/>
    <property type="evidence" value="ECO:0007669"/>
    <property type="project" value="UniProtKB-EC"/>
</dbReference>
<dbReference type="InterPro" id="IPR020843">
    <property type="entry name" value="ER"/>
</dbReference>
<organism evidence="3 4">
    <name type="scientific">Tautonia plasticadhaerens</name>
    <dbReference type="NCBI Taxonomy" id="2527974"/>
    <lineage>
        <taxon>Bacteria</taxon>
        <taxon>Pseudomonadati</taxon>
        <taxon>Planctomycetota</taxon>
        <taxon>Planctomycetia</taxon>
        <taxon>Isosphaerales</taxon>
        <taxon>Isosphaeraceae</taxon>
        <taxon>Tautonia</taxon>
    </lineage>
</organism>
<dbReference type="CDD" id="cd05289">
    <property type="entry name" value="MDR_like_2"/>
    <property type="match status" value="1"/>
</dbReference>
<dbReference type="OrthoDB" id="9792162at2"/>
<accession>A0A518HEY5</accession>
<dbReference type="EC" id="1.1.1.1" evidence="3"/>
<dbReference type="KEGG" id="tpla:ElP_73760"/>
<dbReference type="SMART" id="SM00829">
    <property type="entry name" value="PKS_ER"/>
    <property type="match status" value="1"/>
</dbReference>
<dbReference type="PANTHER" id="PTHR11695:SF294">
    <property type="entry name" value="RETICULON-4-INTERACTING PROTEIN 1, MITOCHONDRIAL"/>
    <property type="match status" value="1"/>
</dbReference>
<dbReference type="AlphaFoldDB" id="A0A518HEY5"/>
<sequence>MRAIRLHARGGPEQLVYEEAPLPAPAAGEALLRVHAAGITPTELTWSETYQAPDGHERLPTIPGHDVSGVVEALGPGVSEVAPDDAVYGLVAFPRDGSAAEYVAVRAADLAPRPRSLDHVHAAAVPLSALTAWQALFIHAGLEAGQRILIHGAAGGVGAFAAQLARWRGARVDATASARHHEFLRELGVETVIDYRTTRFEEVIRDVDVVLDTIGGDTMERSWRVLRRGGTLVSVAAPPPPEPARDAGARGIFFIVEPSRAQLVEIARLIDAGQIRPVLDAVLPLSRAREAFERGLAGHVRGKIVLRVDDPGSLS</sequence>
<keyword evidence="3" id="KW-0614">Plasmid</keyword>
<geneLocation type="plasmid" evidence="4">
    <name>pelp_2</name>
</geneLocation>
<dbReference type="EMBL" id="CP036428">
    <property type="protein sequence ID" value="QDV39409.1"/>
    <property type="molecule type" value="Genomic_DNA"/>
</dbReference>
<dbReference type="Pfam" id="PF13602">
    <property type="entry name" value="ADH_zinc_N_2"/>
    <property type="match status" value="1"/>
</dbReference>
<dbReference type="InterPro" id="IPR050700">
    <property type="entry name" value="YIM1/Zinc_Alcohol_DH_Fams"/>
</dbReference>
<evidence type="ECO:0000259" key="2">
    <source>
        <dbReference type="SMART" id="SM00829"/>
    </source>
</evidence>
<dbReference type="InterPro" id="IPR011032">
    <property type="entry name" value="GroES-like_sf"/>
</dbReference>
<dbReference type="Pfam" id="PF08240">
    <property type="entry name" value="ADH_N"/>
    <property type="match status" value="1"/>
</dbReference>
<dbReference type="InterPro" id="IPR036291">
    <property type="entry name" value="NAD(P)-bd_dom_sf"/>
</dbReference>
<gene>
    <name evidence="3" type="primary">adhT</name>
    <name evidence="3" type="ORF">ElP_73760</name>
</gene>
<dbReference type="Gene3D" id="3.90.180.10">
    <property type="entry name" value="Medium-chain alcohol dehydrogenases, catalytic domain"/>
    <property type="match status" value="1"/>
</dbReference>
<evidence type="ECO:0000313" key="4">
    <source>
        <dbReference type="Proteomes" id="UP000317835"/>
    </source>
</evidence>
<dbReference type="SUPFAM" id="SSF50129">
    <property type="entry name" value="GroES-like"/>
    <property type="match status" value="1"/>
</dbReference>
<dbReference type="PROSITE" id="PS01162">
    <property type="entry name" value="QOR_ZETA_CRYSTAL"/>
    <property type="match status" value="1"/>
</dbReference>
<dbReference type="SUPFAM" id="SSF51735">
    <property type="entry name" value="NAD(P)-binding Rossmann-fold domains"/>
    <property type="match status" value="1"/>
</dbReference>
<dbReference type="PANTHER" id="PTHR11695">
    <property type="entry name" value="ALCOHOL DEHYDROGENASE RELATED"/>
    <property type="match status" value="1"/>
</dbReference>
<keyword evidence="4" id="KW-1185">Reference proteome</keyword>
<dbReference type="RefSeq" id="WP_145279635.1">
    <property type="nucleotide sequence ID" value="NZ_CP036428.1"/>
</dbReference>
<dbReference type="InterPro" id="IPR013154">
    <property type="entry name" value="ADH-like_N"/>
</dbReference>
<dbReference type="Gene3D" id="3.40.50.720">
    <property type="entry name" value="NAD(P)-binding Rossmann-like Domain"/>
    <property type="match status" value="1"/>
</dbReference>
<reference evidence="3 4" key="1">
    <citation type="submission" date="2019-02" db="EMBL/GenBank/DDBJ databases">
        <title>Deep-cultivation of Planctomycetes and their phenomic and genomic characterization uncovers novel biology.</title>
        <authorList>
            <person name="Wiegand S."/>
            <person name="Jogler M."/>
            <person name="Boedeker C."/>
            <person name="Pinto D."/>
            <person name="Vollmers J."/>
            <person name="Rivas-Marin E."/>
            <person name="Kohn T."/>
            <person name="Peeters S.H."/>
            <person name="Heuer A."/>
            <person name="Rast P."/>
            <person name="Oberbeckmann S."/>
            <person name="Bunk B."/>
            <person name="Jeske O."/>
            <person name="Meyerdierks A."/>
            <person name="Storesund J.E."/>
            <person name="Kallscheuer N."/>
            <person name="Luecker S."/>
            <person name="Lage O.M."/>
            <person name="Pohl T."/>
            <person name="Merkel B.J."/>
            <person name="Hornburger P."/>
            <person name="Mueller R.-W."/>
            <person name="Bruemmer F."/>
            <person name="Labrenz M."/>
            <person name="Spormann A.M."/>
            <person name="Op den Camp H."/>
            <person name="Overmann J."/>
            <person name="Amann R."/>
            <person name="Jetten M.S.M."/>
            <person name="Mascher T."/>
            <person name="Medema M.H."/>
            <person name="Devos D.P."/>
            <person name="Kaster A.-K."/>
            <person name="Ovreas L."/>
            <person name="Rohde M."/>
            <person name="Galperin M.Y."/>
            <person name="Jogler C."/>
        </authorList>
    </citation>
    <scope>NUCLEOTIDE SEQUENCE [LARGE SCALE GENOMIC DNA]</scope>
    <source>
        <strain evidence="3 4">ElP</strain>
        <plasmid evidence="4">pelp_2</plasmid>
    </source>
</reference>
<dbReference type="InterPro" id="IPR002364">
    <property type="entry name" value="Quin_OxRdtase/zeta-crystal_CS"/>
</dbReference>
<name>A0A518HEY5_9BACT</name>
<keyword evidence="1 3" id="KW-0560">Oxidoreductase</keyword>
<proteinExistence type="predicted"/>
<protein>
    <submittedName>
        <fullName evidence="3">Alcohol dehydrogenase</fullName>
        <ecNumber evidence="3">1.1.1.1</ecNumber>
    </submittedName>
</protein>
<dbReference type="GO" id="GO:0008270">
    <property type="term" value="F:zinc ion binding"/>
    <property type="evidence" value="ECO:0007669"/>
    <property type="project" value="InterPro"/>
</dbReference>
<feature type="domain" description="Enoyl reductase (ER)" evidence="2">
    <location>
        <begin position="10"/>
        <end position="306"/>
    </location>
</feature>
<evidence type="ECO:0000256" key="1">
    <source>
        <dbReference type="ARBA" id="ARBA00023002"/>
    </source>
</evidence>
<dbReference type="Proteomes" id="UP000317835">
    <property type="component" value="Plasmid pElP_2"/>
</dbReference>
<evidence type="ECO:0000313" key="3">
    <source>
        <dbReference type="EMBL" id="QDV39409.1"/>
    </source>
</evidence>